<proteinExistence type="predicted"/>
<protein>
    <submittedName>
        <fullName evidence="1">Uncharacterized protein</fullName>
    </submittedName>
</protein>
<evidence type="ECO:0000313" key="2">
    <source>
        <dbReference type="Proteomes" id="UP000261257"/>
    </source>
</evidence>
<comment type="caution">
    <text evidence="1">The sequence shown here is derived from an EMBL/GenBank/DDBJ whole genome shotgun (WGS) entry which is preliminary data.</text>
</comment>
<accession>A0A3E4U2C9</accession>
<reference evidence="1 2" key="1">
    <citation type="submission" date="2018-08" db="EMBL/GenBank/DDBJ databases">
        <title>A genome reference for cultivated species of the human gut microbiota.</title>
        <authorList>
            <person name="Zou Y."/>
            <person name="Xue W."/>
            <person name="Luo G."/>
        </authorList>
    </citation>
    <scope>NUCLEOTIDE SEQUENCE [LARGE SCALE GENOMIC DNA]</scope>
    <source>
        <strain evidence="1 2">TF05-11AC</strain>
    </source>
</reference>
<organism evidence="1 2">
    <name type="scientific">Hungatella hathewayi</name>
    <dbReference type="NCBI Taxonomy" id="154046"/>
    <lineage>
        <taxon>Bacteria</taxon>
        <taxon>Bacillati</taxon>
        <taxon>Bacillota</taxon>
        <taxon>Clostridia</taxon>
        <taxon>Lachnospirales</taxon>
        <taxon>Lachnospiraceae</taxon>
        <taxon>Hungatella</taxon>
    </lineage>
</organism>
<sequence length="90" mass="10485">MELLIITNGEMQDCIWKELTKRLMAVSGNVGYTDKRPLEVTVINQNDIIPWQFPPKCEYMYGEWLREEMDEGEIPKTCCDPDLAIIRCSD</sequence>
<dbReference type="AlphaFoldDB" id="A0A3E4U2C9"/>
<dbReference type="Proteomes" id="UP000261257">
    <property type="component" value="Unassembled WGS sequence"/>
</dbReference>
<evidence type="ECO:0000313" key="1">
    <source>
        <dbReference type="EMBL" id="RGM00533.1"/>
    </source>
</evidence>
<name>A0A3E4U2C9_9FIRM</name>
<gene>
    <name evidence="1" type="ORF">DXC39_20500</name>
</gene>
<dbReference type="EMBL" id="QSSQ01000025">
    <property type="protein sequence ID" value="RGM00533.1"/>
    <property type="molecule type" value="Genomic_DNA"/>
</dbReference>